<evidence type="ECO:0000256" key="5">
    <source>
        <dbReference type="ARBA" id="ARBA00023002"/>
    </source>
</evidence>
<dbReference type="AlphaFoldDB" id="A0A0V1Q5R7"/>
<comment type="similarity">
    <text evidence="2">Belongs to the DAMOX/DASOX family.</text>
</comment>
<dbReference type="SUPFAM" id="SSF54373">
    <property type="entry name" value="FAD-linked reductases, C-terminal domain"/>
    <property type="match status" value="1"/>
</dbReference>
<dbReference type="GeneID" id="26837484"/>
<accession>A0A0V1Q5R7</accession>
<evidence type="ECO:0000256" key="3">
    <source>
        <dbReference type="ARBA" id="ARBA00022630"/>
    </source>
</evidence>
<dbReference type="InterPro" id="IPR023209">
    <property type="entry name" value="DAO"/>
</dbReference>
<dbReference type="PROSITE" id="PS00677">
    <property type="entry name" value="DAO"/>
    <property type="match status" value="1"/>
</dbReference>
<dbReference type="PIRSF" id="PIRSF000189">
    <property type="entry name" value="D-aa_oxidase"/>
    <property type="match status" value="1"/>
</dbReference>
<keyword evidence="5" id="KW-0560">Oxidoreductase</keyword>
<evidence type="ECO:0000259" key="7">
    <source>
        <dbReference type="Pfam" id="PF01266"/>
    </source>
</evidence>
<evidence type="ECO:0000313" key="9">
    <source>
        <dbReference type="Proteomes" id="UP000054251"/>
    </source>
</evidence>
<keyword evidence="3" id="KW-0285">Flavoprotein</keyword>
<dbReference type="GO" id="GO:0071949">
    <property type="term" value="F:FAD binding"/>
    <property type="evidence" value="ECO:0007669"/>
    <property type="project" value="InterPro"/>
</dbReference>
<evidence type="ECO:0000256" key="2">
    <source>
        <dbReference type="ARBA" id="ARBA00006730"/>
    </source>
</evidence>
<dbReference type="RefSeq" id="XP_015469942.1">
    <property type="nucleotide sequence ID" value="XM_015609305.1"/>
</dbReference>
<dbReference type="Proteomes" id="UP000054251">
    <property type="component" value="Unassembled WGS sequence"/>
</dbReference>
<evidence type="ECO:0000256" key="1">
    <source>
        <dbReference type="ARBA" id="ARBA00001974"/>
    </source>
</evidence>
<feature type="binding site" evidence="6">
    <location>
        <position position="288"/>
    </location>
    <ligand>
        <name>D-dopa</name>
        <dbReference type="ChEBI" id="CHEBI:149689"/>
    </ligand>
</feature>
<comment type="caution">
    <text evidence="8">The sequence shown here is derived from an EMBL/GenBank/DDBJ whole genome shotgun (WGS) entry which is preliminary data.</text>
</comment>
<dbReference type="EMBL" id="LMYN01000005">
    <property type="protein sequence ID" value="KSA03840.1"/>
    <property type="molecule type" value="Genomic_DNA"/>
</dbReference>
<sequence length="340" mass="37873">MEDPDFVILGAGVIGLYTAFSLLEKGASGKQITVIAKYHPGDQSINYTSPWAGGNFSCISPDDEHTLSYDKYTYTNVIKIQEALGKNCGLDNAPTTEFWDFIPNEAKISLLKTYLKDFTIIQNEELPMGAKFGVRYTTWNFNCPTFLKNLKAYLMMKGVIFLRKHLDHIDEAFLGPNCVVFNCTGLGAQSLGGVHDTKVYPIRGQVVVVKAPHIYENRLRWGTDYATYIIPRPNSKGHLVLGGFVQKNNWSGDTFDEESEDILKRATELLPKLNEKPLEIIRVAAGLRPYRDGGAKIEKEILPGNRILIHNYGAGGYGYQAGLGMADKATSLYFKLNSKL</sequence>
<dbReference type="InterPro" id="IPR006181">
    <property type="entry name" value="D-amino_acid_oxidase_CS"/>
</dbReference>
<feature type="binding site" evidence="6">
    <location>
        <position position="184"/>
    </location>
    <ligand>
        <name>FAD</name>
        <dbReference type="ChEBI" id="CHEBI:57692"/>
    </ligand>
</feature>
<dbReference type="InterPro" id="IPR006076">
    <property type="entry name" value="FAD-dep_OxRdtase"/>
</dbReference>
<dbReference type="Pfam" id="PF01266">
    <property type="entry name" value="DAO"/>
    <property type="match status" value="1"/>
</dbReference>
<gene>
    <name evidence="8" type="ORF">AC631_00475</name>
</gene>
<dbReference type="OrthoDB" id="2015447at2759"/>
<dbReference type="PANTHER" id="PTHR11530">
    <property type="entry name" value="D-AMINO ACID OXIDASE"/>
    <property type="match status" value="1"/>
</dbReference>
<dbReference type="Gene3D" id="3.40.50.720">
    <property type="entry name" value="NAD(P)-binding Rossmann-like Domain"/>
    <property type="match status" value="1"/>
</dbReference>
<dbReference type="GO" id="GO:0019478">
    <property type="term" value="P:D-amino acid catabolic process"/>
    <property type="evidence" value="ECO:0007669"/>
    <property type="project" value="TreeGrafter"/>
</dbReference>
<evidence type="ECO:0000313" key="8">
    <source>
        <dbReference type="EMBL" id="KSA03840.1"/>
    </source>
</evidence>
<protein>
    <recommendedName>
        <fullName evidence="7">FAD dependent oxidoreductase domain-containing protein</fullName>
    </recommendedName>
</protein>
<organism evidence="8 9">
    <name type="scientific">Debaryomyces fabryi</name>
    <dbReference type="NCBI Taxonomy" id="58627"/>
    <lineage>
        <taxon>Eukaryota</taxon>
        <taxon>Fungi</taxon>
        <taxon>Dikarya</taxon>
        <taxon>Ascomycota</taxon>
        <taxon>Saccharomycotina</taxon>
        <taxon>Pichiomycetes</taxon>
        <taxon>Debaryomycetaceae</taxon>
        <taxon>Debaryomyces</taxon>
    </lineage>
</organism>
<evidence type="ECO:0000256" key="4">
    <source>
        <dbReference type="ARBA" id="ARBA00022827"/>
    </source>
</evidence>
<feature type="binding site" evidence="6">
    <location>
        <position position="316"/>
    </location>
    <ligand>
        <name>D-dopa</name>
        <dbReference type="ChEBI" id="CHEBI:149689"/>
    </ligand>
</feature>
<proteinExistence type="inferred from homology"/>
<name>A0A0V1Q5R7_9ASCO</name>
<dbReference type="GO" id="GO:0005737">
    <property type="term" value="C:cytoplasm"/>
    <property type="evidence" value="ECO:0007669"/>
    <property type="project" value="TreeGrafter"/>
</dbReference>
<feature type="binding site" evidence="6">
    <location>
        <position position="228"/>
    </location>
    <ligand>
        <name>D-serine</name>
        <dbReference type="ChEBI" id="CHEBI:35247"/>
    </ligand>
</feature>
<feature type="domain" description="FAD dependent oxidoreductase" evidence="7">
    <location>
        <begin position="5"/>
        <end position="330"/>
    </location>
</feature>
<keyword evidence="4 6" id="KW-0274">FAD</keyword>
<dbReference type="Gene3D" id="3.30.9.10">
    <property type="entry name" value="D-Amino Acid Oxidase, subunit A, domain 2"/>
    <property type="match status" value="1"/>
</dbReference>
<dbReference type="GO" id="GO:0003884">
    <property type="term" value="F:D-amino-acid oxidase activity"/>
    <property type="evidence" value="ECO:0007669"/>
    <property type="project" value="InterPro"/>
</dbReference>
<feature type="binding site" evidence="6">
    <location>
        <begin position="48"/>
        <end position="49"/>
    </location>
    <ligand>
        <name>FAD</name>
        <dbReference type="ChEBI" id="CHEBI:57692"/>
    </ligand>
</feature>
<dbReference type="PANTHER" id="PTHR11530:SF11">
    <property type="entry name" value="D-ASPARTATE OXIDASE"/>
    <property type="match status" value="1"/>
</dbReference>
<evidence type="ECO:0000256" key="6">
    <source>
        <dbReference type="PIRSR" id="PIRSR000189-1"/>
    </source>
</evidence>
<keyword evidence="9" id="KW-1185">Reference proteome</keyword>
<dbReference type="SUPFAM" id="SSF51971">
    <property type="entry name" value="Nucleotide-binding domain"/>
    <property type="match status" value="1"/>
</dbReference>
<reference evidence="8 9" key="1">
    <citation type="submission" date="2015-11" db="EMBL/GenBank/DDBJ databases">
        <title>The genome of Debaryomyces fabryi.</title>
        <authorList>
            <person name="Tafer H."/>
            <person name="Lopandic K."/>
        </authorList>
    </citation>
    <scope>NUCLEOTIDE SEQUENCE [LARGE SCALE GENOMIC DNA]</scope>
    <source>
        <strain evidence="8 9">CBS 789</strain>
    </source>
</reference>
<comment type="cofactor">
    <cofactor evidence="1 6">
        <name>FAD</name>
        <dbReference type="ChEBI" id="CHEBI:57692"/>
    </cofactor>
</comment>